<dbReference type="InterPro" id="IPR006026">
    <property type="entry name" value="Peptidase_Metallo"/>
</dbReference>
<evidence type="ECO:0000256" key="14">
    <source>
        <dbReference type="ARBA" id="ARBA00023157"/>
    </source>
</evidence>
<accession>A0A8T0B639</accession>
<evidence type="ECO:0000256" key="3">
    <source>
        <dbReference type="ARBA" id="ARBA00022525"/>
    </source>
</evidence>
<dbReference type="InterPro" id="IPR018487">
    <property type="entry name" value="Hemopexin-like_repeat"/>
</dbReference>
<dbReference type="GO" id="GO:0030574">
    <property type="term" value="P:collagen catabolic process"/>
    <property type="evidence" value="ECO:0007669"/>
    <property type="project" value="TreeGrafter"/>
</dbReference>
<dbReference type="InterPro" id="IPR021158">
    <property type="entry name" value="Pept_M10A_Zn_BS"/>
</dbReference>
<sequence>MKMKDTSVLVLMFGACLELCIGVPVINIEDRVIAQDQEIAEKYLKQFYTNSKTLSAFSEQEENQDTQELPLKRMQEFFGLEVTGKLDTNTIEVMKQPRCGVPDVSNYQHFWGRPRWNKQTITYRITEYTPDLSQWEVDATIAQAFKLYSDVTPLTFQQIYSGTADIMILFKARYHGDFSHSMVLVGGDSHFDEDETWTLSSAGINLLLVAAHEFGHALGLDHSRDPSALMYPTYRYVNTNGYQLPLDDKQGIQALYDQYFWGVTPTSILPGYPKHISHFGFPASVTKIDAAVHIIFTGRTLFFTGDKYWSYYEFYEVMDAGFPKPIHEDFPGIGTKVDAAFENSGFLFFSDGPRQTEYIYSSRTVNRVLLNYGWLDCY</sequence>
<dbReference type="Pfam" id="PF00045">
    <property type="entry name" value="Hemopexin"/>
    <property type="match status" value="1"/>
</dbReference>
<keyword evidence="24" id="KW-1185">Reference proteome</keyword>
<dbReference type="InterPro" id="IPR000585">
    <property type="entry name" value="Hemopexin-like_dom"/>
</dbReference>
<organism evidence="23 24">
    <name type="scientific">Silurus meridionalis</name>
    <name type="common">Southern catfish</name>
    <name type="synonym">Silurus soldatovi meridionalis</name>
    <dbReference type="NCBI Taxonomy" id="175797"/>
    <lineage>
        <taxon>Eukaryota</taxon>
        <taxon>Metazoa</taxon>
        <taxon>Chordata</taxon>
        <taxon>Craniata</taxon>
        <taxon>Vertebrata</taxon>
        <taxon>Euteleostomi</taxon>
        <taxon>Actinopterygii</taxon>
        <taxon>Neopterygii</taxon>
        <taxon>Teleostei</taxon>
        <taxon>Ostariophysi</taxon>
        <taxon>Siluriformes</taxon>
        <taxon>Siluridae</taxon>
        <taxon>Silurus</taxon>
    </lineage>
</organism>
<feature type="binding site" evidence="16">
    <location>
        <position position="222"/>
    </location>
    <ligand>
        <name>Zn(2+)</name>
        <dbReference type="ChEBI" id="CHEBI:29105"/>
        <label>2</label>
        <note>catalytic</note>
    </ligand>
</feature>
<dbReference type="InterPro" id="IPR002477">
    <property type="entry name" value="Peptidoglycan-bd-like"/>
</dbReference>
<evidence type="ECO:0000313" key="23">
    <source>
        <dbReference type="EMBL" id="KAF7701319.1"/>
    </source>
</evidence>
<comment type="cofactor">
    <cofactor evidence="17">
        <name>Ca(2+)</name>
        <dbReference type="ChEBI" id="CHEBI:29108"/>
    </cofactor>
    <text evidence="17">Can bind about 5 Ca(2+) ions per subunit.</text>
</comment>
<dbReference type="SUPFAM" id="SSF50923">
    <property type="entry name" value="Hemopexin-like domain"/>
    <property type="match status" value="1"/>
</dbReference>
<feature type="active site" evidence="15">
    <location>
        <position position="213"/>
    </location>
</feature>
<dbReference type="Proteomes" id="UP000606274">
    <property type="component" value="Unassembled WGS sequence"/>
</dbReference>
<dbReference type="SMART" id="SM00120">
    <property type="entry name" value="HX"/>
    <property type="match status" value="3"/>
</dbReference>
<evidence type="ECO:0000256" key="10">
    <source>
        <dbReference type="ARBA" id="ARBA00022833"/>
    </source>
</evidence>
<dbReference type="PANTHER" id="PTHR10201">
    <property type="entry name" value="MATRIX METALLOPROTEINASE"/>
    <property type="match status" value="1"/>
</dbReference>
<dbReference type="InterPro" id="IPR021190">
    <property type="entry name" value="Pept_M10A"/>
</dbReference>
<dbReference type="AlphaFoldDB" id="A0A8T0B639"/>
<dbReference type="PIRSF" id="PIRSF001191">
    <property type="entry name" value="Peptidase_M10A_matrix"/>
    <property type="match status" value="1"/>
</dbReference>
<dbReference type="InterPro" id="IPR001818">
    <property type="entry name" value="Pept_M10_metallopeptidase"/>
</dbReference>
<evidence type="ECO:0000256" key="13">
    <source>
        <dbReference type="ARBA" id="ARBA00023145"/>
    </source>
</evidence>
<feature type="domain" description="Peptidase metallopeptidase" evidence="22">
    <location>
        <begin position="112"/>
        <end position="258"/>
    </location>
</feature>
<proteinExistence type="inferred from homology"/>
<evidence type="ECO:0000256" key="18">
    <source>
        <dbReference type="PIRSR" id="PIRSR621190-4"/>
    </source>
</evidence>
<feature type="binding site" evidence="17">
    <location>
        <position position="181"/>
    </location>
    <ligand>
        <name>Ca(2+)</name>
        <dbReference type="ChEBI" id="CHEBI:29108"/>
        <label>3</label>
    </ligand>
</feature>
<keyword evidence="13" id="KW-0865">Zymogen</keyword>
<dbReference type="CDD" id="cd04278">
    <property type="entry name" value="ZnMc_MMP"/>
    <property type="match status" value="1"/>
</dbReference>
<dbReference type="FunFam" id="2.110.10.10:FF:000002">
    <property type="entry name" value="Matrix metallopeptidase 3"/>
    <property type="match status" value="1"/>
</dbReference>
<feature type="binding site" evidence="17">
    <location>
        <position position="230"/>
    </location>
    <ligand>
        <name>Zn(2+)</name>
        <dbReference type="ChEBI" id="CHEBI:29105"/>
        <label>2</label>
        <note>catalytic</note>
    </ligand>
</feature>
<name>A0A8T0B639_SILME</name>
<feature type="binding site" evidence="17">
    <location>
        <position position="186"/>
    </location>
    <ligand>
        <name>Ca(2+)</name>
        <dbReference type="ChEBI" id="CHEBI:29108"/>
        <label>2</label>
    </ligand>
</feature>
<feature type="binding site" evidence="17">
    <location>
        <position position="131"/>
    </location>
    <ligand>
        <name>Ca(2+)</name>
        <dbReference type="ChEBI" id="CHEBI:29108"/>
        <label>1</label>
    </ligand>
</feature>
<dbReference type="GO" id="GO:0006508">
    <property type="term" value="P:proteolysis"/>
    <property type="evidence" value="ECO:0007669"/>
    <property type="project" value="UniProtKB-KW"/>
</dbReference>
<dbReference type="FunFam" id="3.40.390.10:FF:000007">
    <property type="entry name" value="Collagenase 3"/>
    <property type="match status" value="1"/>
</dbReference>
<keyword evidence="9" id="KW-0378">Hydrolase</keyword>
<evidence type="ECO:0000256" key="8">
    <source>
        <dbReference type="ARBA" id="ARBA00022737"/>
    </source>
</evidence>
<feature type="binding site" evidence="17">
    <location>
        <position position="188"/>
    </location>
    <ligand>
        <name>Ca(2+)</name>
        <dbReference type="ChEBI" id="CHEBI:29108"/>
        <label>2</label>
    </ligand>
</feature>
<feature type="binding site" evidence="17">
    <location>
        <position position="291"/>
    </location>
    <ligand>
        <name>Ca(2+)</name>
        <dbReference type="ChEBI" id="CHEBI:29108"/>
        <label>5</label>
    </ligand>
</feature>
<dbReference type="InterPro" id="IPR033739">
    <property type="entry name" value="M10A_MMP"/>
</dbReference>
<evidence type="ECO:0000256" key="2">
    <source>
        <dbReference type="ARBA" id="ARBA00010370"/>
    </source>
</evidence>
<evidence type="ECO:0000256" key="17">
    <source>
        <dbReference type="PIRSR" id="PIRSR621190-2"/>
    </source>
</evidence>
<keyword evidence="5" id="KW-0645">Protease</keyword>
<evidence type="ECO:0000259" key="22">
    <source>
        <dbReference type="SMART" id="SM00235"/>
    </source>
</evidence>
<evidence type="ECO:0000313" key="24">
    <source>
        <dbReference type="Proteomes" id="UP000606274"/>
    </source>
</evidence>
<feature type="binding site" evidence="17">
    <location>
        <position position="195"/>
    </location>
    <ligand>
        <name>Ca(2+)</name>
        <dbReference type="ChEBI" id="CHEBI:29108"/>
        <label>3</label>
    </ligand>
</feature>
<evidence type="ECO:0000256" key="1">
    <source>
        <dbReference type="ARBA" id="ARBA00004498"/>
    </source>
</evidence>
<evidence type="ECO:0000256" key="4">
    <source>
        <dbReference type="ARBA" id="ARBA00022530"/>
    </source>
</evidence>
<feature type="binding site" evidence="17">
    <location>
        <position position="192"/>
    </location>
    <ligand>
        <name>Ca(2+)</name>
        <dbReference type="ChEBI" id="CHEBI:29108"/>
        <label>3</label>
    </ligand>
</feature>
<feature type="signal peptide" evidence="21">
    <location>
        <begin position="1"/>
        <end position="22"/>
    </location>
</feature>
<dbReference type="GO" id="GO:0030198">
    <property type="term" value="P:extracellular matrix organization"/>
    <property type="evidence" value="ECO:0007669"/>
    <property type="project" value="TreeGrafter"/>
</dbReference>
<keyword evidence="3" id="KW-0964">Secreted</keyword>
<dbReference type="SMART" id="SM00235">
    <property type="entry name" value="ZnMc"/>
    <property type="match status" value="1"/>
</dbReference>
<keyword evidence="11 17" id="KW-0106">Calcium</keyword>
<feature type="repeat" description="Hemopexin" evidence="20">
    <location>
        <begin position="285"/>
        <end position="333"/>
    </location>
</feature>
<evidence type="ECO:0000256" key="5">
    <source>
        <dbReference type="ARBA" id="ARBA00022670"/>
    </source>
</evidence>
<evidence type="ECO:0000256" key="12">
    <source>
        <dbReference type="ARBA" id="ARBA00023049"/>
    </source>
</evidence>
<comment type="caution">
    <text evidence="23">The sequence shown here is derived from an EMBL/GenBank/DDBJ whole genome shotgun (WGS) entry which is preliminary data.</text>
</comment>
<keyword evidence="10 16" id="KW-0862">Zinc</keyword>
<feature type="binding site" evidence="17">
    <location>
        <position position="165"/>
    </location>
    <ligand>
        <name>Ca(2+)</name>
        <dbReference type="ChEBI" id="CHEBI:29108"/>
        <label>2</label>
    </ligand>
</feature>
<dbReference type="GO" id="GO:0004222">
    <property type="term" value="F:metalloendopeptidase activity"/>
    <property type="evidence" value="ECO:0007669"/>
    <property type="project" value="InterPro"/>
</dbReference>
<feature type="binding site" evidence="17">
    <location>
        <position position="338"/>
    </location>
    <ligand>
        <name>Ca(2+)</name>
        <dbReference type="ChEBI" id="CHEBI:29108"/>
        <label>4</label>
    </ligand>
</feature>
<dbReference type="CDD" id="cd00094">
    <property type="entry name" value="HX"/>
    <property type="match status" value="1"/>
</dbReference>
<evidence type="ECO:0000256" key="19">
    <source>
        <dbReference type="PIRSR" id="PIRSR621190-5"/>
    </source>
</evidence>
<dbReference type="PROSITE" id="PS00546">
    <property type="entry name" value="CYSTEINE_SWITCH"/>
    <property type="match status" value="1"/>
</dbReference>
<evidence type="ECO:0000256" key="15">
    <source>
        <dbReference type="PIRSR" id="PIRSR001191-1"/>
    </source>
</evidence>
<keyword evidence="4" id="KW-0272">Extracellular matrix</keyword>
<dbReference type="PANTHER" id="PTHR10201:SF316">
    <property type="entry name" value="STROMELYSIN-2 PRECURSOR"/>
    <property type="match status" value="1"/>
</dbReference>
<feature type="binding site" evidence="17">
    <location>
        <position position="177"/>
    </location>
    <ligand>
        <name>Zn(2+)</name>
        <dbReference type="ChEBI" id="CHEBI:29105"/>
        <label>1</label>
    </ligand>
</feature>
<dbReference type="Pfam" id="PF01471">
    <property type="entry name" value="PG_binding_1"/>
    <property type="match status" value="1"/>
</dbReference>
<dbReference type="PROSITE" id="PS51257">
    <property type="entry name" value="PROKAR_LIPOPROTEIN"/>
    <property type="match status" value="1"/>
</dbReference>
<comment type="similarity">
    <text evidence="2">Belongs to the peptidase M10A family.</text>
</comment>
<evidence type="ECO:0000256" key="16">
    <source>
        <dbReference type="PIRSR" id="PIRSR001191-2"/>
    </source>
</evidence>
<evidence type="ECO:0000256" key="11">
    <source>
        <dbReference type="ARBA" id="ARBA00022837"/>
    </source>
</evidence>
<evidence type="ECO:0000256" key="7">
    <source>
        <dbReference type="ARBA" id="ARBA00022729"/>
    </source>
</evidence>
<evidence type="ECO:0000256" key="20">
    <source>
        <dbReference type="PROSITE-ProRule" id="PRU01011"/>
    </source>
</evidence>
<feature type="binding site" evidence="16">
    <location>
        <position position="216"/>
    </location>
    <ligand>
        <name>Zn(2+)</name>
        <dbReference type="ChEBI" id="CHEBI:29105"/>
        <label>2</label>
        <note>catalytic</note>
    </ligand>
</feature>
<feature type="binding site" evidence="17">
    <location>
        <position position="175"/>
    </location>
    <ligand>
        <name>Zn(2+)</name>
        <dbReference type="ChEBI" id="CHEBI:29105"/>
        <label>1</label>
    </ligand>
</feature>
<keyword evidence="12" id="KW-0482">Metalloprotease</keyword>
<dbReference type="EMBL" id="JABFDY010000011">
    <property type="protein sequence ID" value="KAF7701319.1"/>
    <property type="molecule type" value="Genomic_DNA"/>
</dbReference>
<dbReference type="SUPFAM" id="SSF47090">
    <property type="entry name" value="PGBD-like"/>
    <property type="match status" value="1"/>
</dbReference>
<dbReference type="SUPFAM" id="SSF55486">
    <property type="entry name" value="Metalloproteases ('zincins'), catalytic domain"/>
    <property type="match status" value="1"/>
</dbReference>
<reference evidence="23" key="1">
    <citation type="submission" date="2020-08" db="EMBL/GenBank/DDBJ databases">
        <title>Chromosome-level assembly of Southern catfish (Silurus meridionalis) provides insights into visual adaptation to the nocturnal and benthic lifestyles.</title>
        <authorList>
            <person name="Zhang Y."/>
            <person name="Wang D."/>
            <person name="Peng Z."/>
        </authorList>
    </citation>
    <scope>NUCLEOTIDE SEQUENCE</scope>
    <source>
        <strain evidence="23">SWU-2019-XX</strain>
        <tissue evidence="23">Muscle</tissue>
    </source>
</reference>
<dbReference type="GO" id="GO:0031012">
    <property type="term" value="C:extracellular matrix"/>
    <property type="evidence" value="ECO:0007669"/>
    <property type="project" value="InterPro"/>
</dbReference>
<feature type="binding site" evidence="17">
    <location>
        <position position="195"/>
    </location>
    <ligand>
        <name>Ca(2+)</name>
        <dbReference type="ChEBI" id="CHEBI:29108"/>
        <label>1</label>
    </ligand>
</feature>
<keyword evidence="8" id="KW-0677">Repeat</keyword>
<evidence type="ECO:0000256" key="9">
    <source>
        <dbReference type="ARBA" id="ARBA00022801"/>
    </source>
</evidence>
<feature type="binding site" evidence="16">
    <location>
        <position position="212"/>
    </location>
    <ligand>
        <name>Zn(2+)</name>
        <dbReference type="ChEBI" id="CHEBI:29105"/>
        <label>2</label>
        <note>catalytic</note>
    </ligand>
</feature>
<dbReference type="InterPro" id="IPR024079">
    <property type="entry name" value="MetalloPept_cat_dom_sf"/>
</dbReference>
<keyword evidence="7 21" id="KW-0732">Signal</keyword>
<keyword evidence="6 16" id="KW-0479">Metal-binding</keyword>
<dbReference type="InterPro" id="IPR036365">
    <property type="entry name" value="PGBD-like_sf"/>
</dbReference>
<gene>
    <name evidence="23" type="ORF">HF521_002484</name>
</gene>
<feature type="chain" id="PRO_5035725395" description="Peptidase metallopeptidase domain-containing protein" evidence="21">
    <location>
        <begin position="23"/>
        <end position="378"/>
    </location>
</feature>
<feature type="modified residue" description="Phosphotyrosine; by PKDCC" evidence="18">
    <location>
        <position position="272"/>
    </location>
</feature>
<keyword evidence="14" id="KW-1015">Disulfide bond</keyword>
<feature type="binding site" evidence="17">
    <location>
        <position position="190"/>
    </location>
    <ligand>
        <name>Zn(2+)</name>
        <dbReference type="ChEBI" id="CHEBI:29105"/>
        <label>1</label>
    </ligand>
</feature>
<feature type="binding site" description="in inhibited form" evidence="17">
    <location>
        <position position="99"/>
    </location>
    <ligand>
        <name>Zn(2+)</name>
        <dbReference type="ChEBI" id="CHEBI:29105"/>
        <label>2</label>
        <note>catalytic</note>
    </ligand>
</feature>
<evidence type="ECO:0000256" key="6">
    <source>
        <dbReference type="ARBA" id="ARBA00022723"/>
    </source>
</evidence>
<dbReference type="InterPro" id="IPR036375">
    <property type="entry name" value="Hemopexin-like_dom_sf"/>
</dbReference>
<evidence type="ECO:0000256" key="21">
    <source>
        <dbReference type="SAM" id="SignalP"/>
    </source>
</evidence>
<dbReference type="Gene3D" id="3.40.390.10">
    <property type="entry name" value="Collagenase (Catalytic Domain)"/>
    <property type="match status" value="1"/>
</dbReference>
<dbReference type="Pfam" id="PF00413">
    <property type="entry name" value="Peptidase_M10"/>
    <property type="match status" value="1"/>
</dbReference>
<dbReference type="GO" id="GO:0008270">
    <property type="term" value="F:zinc ion binding"/>
    <property type="evidence" value="ECO:0007669"/>
    <property type="project" value="InterPro"/>
</dbReference>
<dbReference type="PRINTS" id="PR00138">
    <property type="entry name" value="MATRIXIN"/>
</dbReference>
<dbReference type="PROSITE" id="PS51642">
    <property type="entry name" value="HEMOPEXIN_2"/>
    <property type="match status" value="1"/>
</dbReference>
<protein>
    <recommendedName>
        <fullName evidence="22">Peptidase metallopeptidase domain-containing protein</fullName>
    </recommendedName>
</protein>
<comment type="cofactor">
    <cofactor evidence="17">
        <name>Zn(2+)</name>
        <dbReference type="ChEBI" id="CHEBI:29105"/>
    </cofactor>
    <text evidence="17">Binds 2 Zn(2+) ions per subunit.</text>
</comment>
<comment type="subcellular location">
    <subcellularLocation>
        <location evidence="1">Secreted</location>
        <location evidence="1">Extracellular space</location>
        <location evidence="1">Extracellular matrix</location>
    </subcellularLocation>
</comment>
<feature type="short sequence motif" description="Cysteine switch" evidence="19">
    <location>
        <begin position="97"/>
        <end position="104"/>
    </location>
</feature>